<dbReference type="EMBL" id="LIAE01007147">
    <property type="protein sequence ID" value="PAV81658.1"/>
    <property type="molecule type" value="Genomic_DNA"/>
</dbReference>
<evidence type="ECO:0000256" key="7">
    <source>
        <dbReference type="ARBA" id="ARBA00023049"/>
    </source>
</evidence>
<name>A0A2A2L6A3_9BILA</name>
<dbReference type="PRINTS" id="PR00786">
    <property type="entry name" value="NEPRILYSIN"/>
</dbReference>
<dbReference type="Gene3D" id="3.40.390.10">
    <property type="entry name" value="Collagenase (Catalytic Domain)"/>
    <property type="match status" value="2"/>
</dbReference>
<dbReference type="SUPFAM" id="SSF55486">
    <property type="entry name" value="Metalloproteases ('zincins'), catalytic domain"/>
    <property type="match status" value="2"/>
</dbReference>
<dbReference type="GO" id="GO:0016485">
    <property type="term" value="P:protein processing"/>
    <property type="evidence" value="ECO:0007669"/>
    <property type="project" value="TreeGrafter"/>
</dbReference>
<comment type="similarity">
    <text evidence="2">Belongs to the peptidase M13 family.</text>
</comment>
<evidence type="ECO:0000259" key="9">
    <source>
        <dbReference type="Pfam" id="PF05649"/>
    </source>
</evidence>
<evidence type="ECO:0000256" key="4">
    <source>
        <dbReference type="ARBA" id="ARBA00022723"/>
    </source>
</evidence>
<evidence type="ECO:0000256" key="1">
    <source>
        <dbReference type="ARBA" id="ARBA00001947"/>
    </source>
</evidence>
<organism evidence="10 11">
    <name type="scientific">Diploscapter pachys</name>
    <dbReference type="NCBI Taxonomy" id="2018661"/>
    <lineage>
        <taxon>Eukaryota</taxon>
        <taxon>Metazoa</taxon>
        <taxon>Ecdysozoa</taxon>
        <taxon>Nematoda</taxon>
        <taxon>Chromadorea</taxon>
        <taxon>Rhabditida</taxon>
        <taxon>Rhabditina</taxon>
        <taxon>Rhabditomorpha</taxon>
        <taxon>Rhabditoidea</taxon>
        <taxon>Rhabditidae</taxon>
        <taxon>Diploscapter</taxon>
    </lineage>
</organism>
<reference evidence="10 11" key="1">
    <citation type="journal article" date="2017" name="Curr. Biol.">
        <title>Genome architecture and evolution of a unichromosomal asexual nematode.</title>
        <authorList>
            <person name="Fradin H."/>
            <person name="Zegar C."/>
            <person name="Gutwein M."/>
            <person name="Lucas J."/>
            <person name="Kovtun M."/>
            <person name="Corcoran D."/>
            <person name="Baugh L.R."/>
            <person name="Kiontke K."/>
            <person name="Gunsalus K."/>
            <person name="Fitch D.H."/>
            <person name="Piano F."/>
        </authorList>
    </citation>
    <scope>NUCLEOTIDE SEQUENCE [LARGE SCALE GENOMIC DNA]</scope>
    <source>
        <strain evidence="10">PF1309</strain>
    </source>
</reference>
<keyword evidence="7" id="KW-0482">Metalloprotease</keyword>
<dbReference type="Gene3D" id="1.10.1380.10">
    <property type="entry name" value="Neutral endopeptidase , domain2"/>
    <property type="match status" value="2"/>
</dbReference>
<keyword evidence="5" id="KW-0378">Hydrolase</keyword>
<dbReference type="Pfam" id="PF01431">
    <property type="entry name" value="Peptidase_M13"/>
    <property type="match status" value="2"/>
</dbReference>
<comment type="cofactor">
    <cofactor evidence="1">
        <name>Zn(2+)</name>
        <dbReference type="ChEBI" id="CHEBI:29105"/>
    </cofactor>
</comment>
<evidence type="ECO:0000256" key="5">
    <source>
        <dbReference type="ARBA" id="ARBA00022801"/>
    </source>
</evidence>
<evidence type="ECO:0000256" key="3">
    <source>
        <dbReference type="ARBA" id="ARBA00022670"/>
    </source>
</evidence>
<dbReference type="GO" id="GO:0004222">
    <property type="term" value="F:metalloendopeptidase activity"/>
    <property type="evidence" value="ECO:0007669"/>
    <property type="project" value="InterPro"/>
</dbReference>
<proteinExistence type="inferred from homology"/>
<evidence type="ECO:0000313" key="10">
    <source>
        <dbReference type="EMBL" id="PAV81658.1"/>
    </source>
</evidence>
<protein>
    <recommendedName>
        <fullName evidence="12">Peptidase M13 C-terminal domain-containing protein</fullName>
    </recommendedName>
</protein>
<dbReference type="STRING" id="2018661.A0A2A2L6A3"/>
<keyword evidence="4" id="KW-0479">Metal-binding</keyword>
<dbReference type="PROSITE" id="PS51885">
    <property type="entry name" value="NEPRILYSIN"/>
    <property type="match status" value="2"/>
</dbReference>
<dbReference type="Proteomes" id="UP000218231">
    <property type="component" value="Unassembled WGS sequence"/>
</dbReference>
<evidence type="ECO:0000313" key="11">
    <source>
        <dbReference type="Proteomes" id="UP000218231"/>
    </source>
</evidence>
<feature type="domain" description="Peptidase M13 C-terminal" evidence="8">
    <location>
        <begin position="1333"/>
        <end position="1546"/>
    </location>
</feature>
<gene>
    <name evidence="10" type="ORF">WR25_05552</name>
</gene>
<comment type="caution">
    <text evidence="10">The sequence shown here is derived from an EMBL/GenBank/DDBJ whole genome shotgun (WGS) entry which is preliminary data.</text>
</comment>
<evidence type="ECO:0008006" key="12">
    <source>
        <dbReference type="Google" id="ProtNLM"/>
    </source>
</evidence>
<dbReference type="InterPro" id="IPR008753">
    <property type="entry name" value="Peptidase_M13_N"/>
</dbReference>
<dbReference type="Pfam" id="PF05649">
    <property type="entry name" value="Peptidase_M13_N"/>
    <property type="match status" value="2"/>
</dbReference>
<feature type="domain" description="Peptidase M13 N-terminal" evidence="9">
    <location>
        <begin position="60"/>
        <end position="508"/>
    </location>
</feature>
<feature type="domain" description="Peptidase M13 N-terminal" evidence="9">
    <location>
        <begin position="837"/>
        <end position="1271"/>
    </location>
</feature>
<dbReference type="InterPro" id="IPR000718">
    <property type="entry name" value="Peptidase_M13"/>
</dbReference>
<evidence type="ECO:0000256" key="2">
    <source>
        <dbReference type="ARBA" id="ARBA00007357"/>
    </source>
</evidence>
<dbReference type="PANTHER" id="PTHR11733">
    <property type="entry name" value="ZINC METALLOPROTEASE FAMILY M13 NEPRILYSIN-RELATED"/>
    <property type="match status" value="1"/>
</dbReference>
<keyword evidence="3" id="KW-0645">Protease</keyword>
<dbReference type="PANTHER" id="PTHR11733:SF240">
    <property type="entry name" value="GH14155P-RELATED"/>
    <property type="match status" value="1"/>
</dbReference>
<dbReference type="InterPro" id="IPR018497">
    <property type="entry name" value="Peptidase_M13_C"/>
</dbReference>
<dbReference type="InterPro" id="IPR042089">
    <property type="entry name" value="Peptidase_M13_dom_2"/>
</dbReference>
<keyword evidence="11" id="KW-1185">Reference proteome</keyword>
<dbReference type="InterPro" id="IPR024079">
    <property type="entry name" value="MetalloPept_cat_dom_sf"/>
</dbReference>
<dbReference type="GO" id="GO:0005886">
    <property type="term" value="C:plasma membrane"/>
    <property type="evidence" value="ECO:0007669"/>
    <property type="project" value="TreeGrafter"/>
</dbReference>
<evidence type="ECO:0000259" key="8">
    <source>
        <dbReference type="Pfam" id="PF01431"/>
    </source>
</evidence>
<accession>A0A2A2L6A3</accession>
<dbReference type="OrthoDB" id="6475849at2759"/>
<sequence>MFSVFNDNISRVFNGNVSRAFNGNVSRAFNGNVSRIFNDNISRVFNNNMSRGKINTSIDPCNDFYAYTCGPNFNGDMSFDISDNDNFLKMAQQMSDTSYYNIAPRSVQRTIDYWNACSDARKNWNSLVADGSMVMNAINRLATGMVHPGVDNSSTTFPFPMFNQSTNVTVWPDRFGLGYLIGYLNGFEGVPTLITTYVDTNWKDPLGNNGFAFFLDQPTTLYPNTYYRKDWNATQSALTSQVTDTMNLLAKVRNITLDQNQLQKDVNDLVQFDYMLAMNFSIDDNTRRKYNRNYNPMLIDGLYAIAPQISWHSLIPYAMGPADDAMFYVLSGNNSYNFFIPMEIDMLKLLLNALVDGNPYGITPRTLINYFYYRLVDANSDFLPQSKDDETLALAPKIAIKHKGRPKHVMPEERKWRRRQMDDISDIQIDCAAETMELLMYTNARIFVDKIYPTPDSRSAIKEHVGKIATSIVVAFRGMIDQLNWMTAATKKSAYAKMDNLVKNIAYPDWIVNNDQLEAYHSTLTFSKSDTYFSMLNNTLFFNYFVQWNQLLPGPADRTGFNGPPGTTNAWYQPELNSITFPAAILRSPFYYPNWPNSAIFGAMGVIAGHELTHGFDDEGVQWSYDGSLSSWMDSASAGNFSQMTGCVIDEYSGFCPLDKNVYGAAACLDGVETAGENVADNGGMHSAWRAYHAFTELYGPDPSLPDDFFQYFTSDQLFFLAFAQVWCQVKPTDAQFLRQILVDVHSPSIYRVLGTIQNFPGFRTAFNCPLDSTYAPSKHCDVWVSDVSTQIGLPVVKNPTNIADTPQITSGNVEKFAAYQQAVDYFTSSTDMTADPCEDFYQYACGKFNQPVSFFAARAQNLYHMADQLKLPSYQPVIQNSTALTKEKRFFDSCSQIHNNSLVNQTLVQNKYIDKMMDDLYSLLGQKFLVDGTVTGLPNPTQLGASLGYLSYKQGIDTLITPLVDTNWKDPSKGYRLFIDQNSAYMAKTYYKPDAWKITRDGYIETCMEVLGNYTRERGKSFDPVATRPLVQNMVDFEQVLAYNLSTDDDTRRQFSRSWNLMSIADLTTSYPFIDWNAYFKQVPDIANGTVNSGTYQVSVMEVDMIGQLNMSYTSGNFDATTLVNYLYMRLLLGSTIYIPSYSAAFDHLPEESAVLGLSRREKTRFTQFRPQLSVLLSHRPIDAESTPIEANCANMANNLMQFANGRVFIDYMYPNQASINSIRQQVGGIIGNILTSFQGMLDQLDWMDQDTRKFAYDKTVNIIKNIAFPDWIKNDTGLDLYHDTLNFVDGDTYFNMLEKLTTFNLYIQYKQLTVNGPTDRHDFLGQPGTVNAWYQPELNSITFPAGILVPPYFNSQWPSSINYGGMGLVAGHELTHGFDDGGVQWTSDGTLNPWMTNSSLAGFQSMADCVIKEYNKFCPLPSNYTPNCVNGYQTQGENIADNGGIHAAFNAYRTHLALDGLEPLLPDKLLTGQFTHDQLFFLGYAQVWCQAPSTNDAMYRQLMVDPHSPSVYRVMGAIRNFPAFQNAYNCKPNTQMAPTDHCNVWVPTKYP</sequence>
<feature type="domain" description="Peptidase M13 C-terminal" evidence="8">
    <location>
        <begin position="569"/>
        <end position="783"/>
    </location>
</feature>
<dbReference type="GO" id="GO:0046872">
    <property type="term" value="F:metal ion binding"/>
    <property type="evidence" value="ECO:0007669"/>
    <property type="project" value="UniProtKB-KW"/>
</dbReference>
<evidence type="ECO:0000256" key="6">
    <source>
        <dbReference type="ARBA" id="ARBA00022833"/>
    </source>
</evidence>
<dbReference type="CDD" id="cd08662">
    <property type="entry name" value="M13"/>
    <property type="match status" value="2"/>
</dbReference>
<keyword evidence="6" id="KW-0862">Zinc</keyword>